<dbReference type="InterPro" id="IPR012334">
    <property type="entry name" value="Pectin_lyas_fold"/>
</dbReference>
<dbReference type="InterPro" id="IPR022208">
    <property type="entry name" value="DUF3737"/>
</dbReference>
<proteinExistence type="predicted"/>
<evidence type="ECO:0000313" key="1">
    <source>
        <dbReference type="EMBL" id="MDH7889970.1"/>
    </source>
</evidence>
<reference evidence="1" key="1">
    <citation type="submission" date="2022-09" db="EMBL/GenBank/DDBJ databases">
        <authorList>
            <person name="Orihara K."/>
        </authorList>
    </citation>
    <scope>NUCLEOTIDE SEQUENCE</scope>
    <source>
        <strain evidence="1">YIT 13062</strain>
    </source>
</reference>
<dbReference type="Pfam" id="PF12541">
    <property type="entry name" value="DUF3737"/>
    <property type="match status" value="1"/>
</dbReference>
<dbReference type="RefSeq" id="WP_281105789.1">
    <property type="nucleotide sequence ID" value="NZ_JAOPMH010000006.1"/>
</dbReference>
<sequence length="356" mass="40633">MAAIPCDCLIVQPPNLWYRHPCFANTRLHIGIAYNALNPLVPFRLLRNMAMRLTSSTRSFYLGNRAFFRGGLSVSDMQEVRQALLTGERAEFQASDKRYIDTIFNDGESPLKHAHAIELESSSFKWKYPLWYCSDISAKDCTWFEMARAGVWYTNNIRVEDCTFEAPKNFRRCRDVSLRNVDFVNAEETLWACSNVMMNNVSARGDYLAMNCSDIKADNLRLVGNYPFDGARNIEISNSRLISKDCFWNCENVTVRDSFIAGEYLAWNSRNVTFENCTIESLQGLCYVDNLVLRNCRLINTTLAFEYSNVDADIHSTVDSVFNPSSGTIRADAIKELTLDPTKIDPNKVTIITDNR</sequence>
<dbReference type="AlphaFoldDB" id="A0AA43T3W0"/>
<dbReference type="Proteomes" id="UP001161916">
    <property type="component" value="Unassembled WGS sequence"/>
</dbReference>
<dbReference type="EMBL" id="JAOPMH010000006">
    <property type="protein sequence ID" value="MDH7889970.1"/>
    <property type="molecule type" value="Genomic_DNA"/>
</dbReference>
<name>A0AA43T3W0_9BIFI</name>
<dbReference type="SUPFAM" id="SSF51126">
    <property type="entry name" value="Pectin lyase-like"/>
    <property type="match status" value="1"/>
</dbReference>
<reference evidence="1" key="2">
    <citation type="journal article" date="2023" name="Gut Microbes">
        <title>Characterization of Bifidobacterium kashiwanohense that utilizes both milk- and plant-derived oligosaccharides.</title>
        <authorList>
            <person name="Orihara K."/>
            <person name="Yahagi K."/>
            <person name="Saito Y."/>
            <person name="Watanabe Y."/>
            <person name="Sasai T."/>
            <person name="Hara T."/>
            <person name="Tsukuda N."/>
            <person name="Oki K."/>
            <person name="Fujimoto J."/>
            <person name="Matsuki T."/>
        </authorList>
    </citation>
    <scope>NUCLEOTIDE SEQUENCE</scope>
    <source>
        <strain evidence="1">YIT 13062</strain>
    </source>
</reference>
<gene>
    <name evidence="1" type="ORF">OB951_05055</name>
</gene>
<protein>
    <submittedName>
        <fullName evidence="1">DUF3737 family protein</fullName>
    </submittedName>
</protein>
<dbReference type="Gene3D" id="2.160.20.10">
    <property type="entry name" value="Single-stranded right-handed beta-helix, Pectin lyase-like"/>
    <property type="match status" value="1"/>
</dbReference>
<organism evidence="1 2">
    <name type="scientific">Bifidobacterium catenulatum subsp. kashiwanohense</name>
    <dbReference type="NCBI Taxonomy" id="630129"/>
    <lineage>
        <taxon>Bacteria</taxon>
        <taxon>Bacillati</taxon>
        <taxon>Actinomycetota</taxon>
        <taxon>Actinomycetes</taxon>
        <taxon>Bifidobacteriales</taxon>
        <taxon>Bifidobacteriaceae</taxon>
        <taxon>Bifidobacterium</taxon>
    </lineage>
</organism>
<comment type="caution">
    <text evidence="1">The sequence shown here is derived from an EMBL/GenBank/DDBJ whole genome shotgun (WGS) entry which is preliminary data.</text>
</comment>
<accession>A0AA43T3W0</accession>
<evidence type="ECO:0000313" key="2">
    <source>
        <dbReference type="Proteomes" id="UP001161916"/>
    </source>
</evidence>
<dbReference type="InterPro" id="IPR011050">
    <property type="entry name" value="Pectin_lyase_fold/virulence"/>
</dbReference>